<protein>
    <recommendedName>
        <fullName evidence="4">DUF2178 domain-containing protein</fullName>
    </recommendedName>
</protein>
<dbReference type="RefSeq" id="WP_186894248.1">
    <property type="nucleotide sequence ID" value="NZ_WJBE01000007.1"/>
</dbReference>
<sequence>MEKFRATVKRRIVISSGMALVTMVLGAYSIYSIIISDVSTATHSDGFVAGFQFGLIVSIFGFSVFDIIKLSLAINDETKLKVLYNKEHDERLKAIRNKAGAPMIVVTSVLMVLAAIVAGYFNIVVFYTLVIAVAAQLSVSAMVKLYCMKTM</sequence>
<evidence type="ECO:0008006" key="4">
    <source>
        <dbReference type="Google" id="ProtNLM"/>
    </source>
</evidence>
<feature type="transmembrane region" description="Helical" evidence="1">
    <location>
        <begin position="127"/>
        <end position="147"/>
    </location>
</feature>
<keyword evidence="1" id="KW-0472">Membrane</keyword>
<evidence type="ECO:0000313" key="3">
    <source>
        <dbReference type="Proteomes" id="UP000622405"/>
    </source>
</evidence>
<feature type="transmembrane region" description="Helical" evidence="1">
    <location>
        <begin position="101"/>
        <end position="121"/>
    </location>
</feature>
<dbReference type="Proteomes" id="UP000622405">
    <property type="component" value="Unassembled WGS sequence"/>
</dbReference>
<gene>
    <name evidence="2" type="ORF">GH811_09450</name>
</gene>
<reference evidence="2 3" key="1">
    <citation type="journal article" date="2020" name="mSystems">
        <title>Defining Genomic and Predicted Metabolic Features of the Acetobacterium Genus.</title>
        <authorList>
            <person name="Ross D.E."/>
            <person name="Marshall C.W."/>
            <person name="Gulliver D."/>
            <person name="May H.D."/>
            <person name="Norman R.S."/>
        </authorList>
    </citation>
    <scope>NUCLEOTIDE SEQUENCE [LARGE SCALE GENOMIC DNA]</scope>
    <source>
        <strain evidence="2 3">DSM 4132</strain>
    </source>
</reference>
<evidence type="ECO:0000313" key="2">
    <source>
        <dbReference type="EMBL" id="MBC3899839.1"/>
    </source>
</evidence>
<dbReference type="EMBL" id="WJBE01000007">
    <property type="protein sequence ID" value="MBC3899839.1"/>
    <property type="molecule type" value="Genomic_DNA"/>
</dbReference>
<comment type="caution">
    <text evidence="2">The sequence shown here is derived from an EMBL/GenBank/DDBJ whole genome shotgun (WGS) entry which is preliminary data.</text>
</comment>
<proteinExistence type="predicted"/>
<keyword evidence="1" id="KW-1133">Transmembrane helix</keyword>
<feature type="transmembrane region" description="Helical" evidence="1">
    <location>
        <begin position="12"/>
        <end position="34"/>
    </location>
</feature>
<name>A0ABR6YXF6_9FIRM</name>
<feature type="transmembrane region" description="Helical" evidence="1">
    <location>
        <begin position="46"/>
        <end position="65"/>
    </location>
</feature>
<keyword evidence="1" id="KW-0812">Transmembrane</keyword>
<accession>A0ABR6YXF6</accession>
<evidence type="ECO:0000256" key="1">
    <source>
        <dbReference type="SAM" id="Phobius"/>
    </source>
</evidence>
<keyword evidence="3" id="KW-1185">Reference proteome</keyword>
<organism evidence="2 3">
    <name type="scientific">Acetobacterium malicum</name>
    <dbReference type="NCBI Taxonomy" id="52692"/>
    <lineage>
        <taxon>Bacteria</taxon>
        <taxon>Bacillati</taxon>
        <taxon>Bacillota</taxon>
        <taxon>Clostridia</taxon>
        <taxon>Eubacteriales</taxon>
        <taxon>Eubacteriaceae</taxon>
        <taxon>Acetobacterium</taxon>
    </lineage>
</organism>